<dbReference type="InterPro" id="IPR051703">
    <property type="entry name" value="NF-kappa-B_Signaling_Reg"/>
</dbReference>
<dbReference type="PANTHER" id="PTHR46609">
    <property type="entry name" value="EXONUCLEASE, PHAGE-TYPE/RECB, C-TERMINAL DOMAIN-CONTAINING PROTEIN"/>
    <property type="match status" value="1"/>
</dbReference>
<dbReference type="RefSeq" id="WP_223417535.1">
    <property type="nucleotide sequence ID" value="NZ_JAIPME010000001.1"/>
</dbReference>
<reference evidence="2 4" key="1">
    <citation type="submission" date="2021-08" db="EMBL/GenBank/DDBJ databases">
        <title>FDA dAtabase for Regulatory Grade micrObial Sequences (FDA-ARGOS): Supporting development and validation of Infectious Disease Dx tests.</title>
        <authorList>
            <person name="Sproer C."/>
            <person name="Gronow S."/>
            <person name="Severitt S."/>
            <person name="Schroder I."/>
            <person name="Tallon L."/>
            <person name="Sadzewicz L."/>
            <person name="Zhao X."/>
            <person name="Boylan J."/>
            <person name="Ott S."/>
            <person name="Bowen H."/>
            <person name="Vavikolanu K."/>
            <person name="Hazen T."/>
            <person name="Aluvathingal J."/>
            <person name="Nadendla S."/>
            <person name="Lowell S."/>
            <person name="Myers T."/>
            <person name="Yan Y."/>
            <person name="Sichtig H."/>
        </authorList>
    </citation>
    <scope>NUCLEOTIDE SEQUENCE [LARGE SCALE GENOMIC DNA]</scope>
    <source>
        <strain evidence="2 4">FDAARGOS_1460</strain>
    </source>
</reference>
<dbReference type="Pfam" id="PF09588">
    <property type="entry name" value="YqaJ"/>
    <property type="match status" value="1"/>
</dbReference>
<dbReference type="Gene3D" id="3.90.320.10">
    <property type="match status" value="1"/>
</dbReference>
<evidence type="ECO:0000313" key="3">
    <source>
        <dbReference type="EMBL" id="MBZ2387816.1"/>
    </source>
</evidence>
<dbReference type="InterPro" id="IPR011604">
    <property type="entry name" value="PDDEXK-like_dom_sf"/>
</dbReference>
<proteinExistence type="predicted"/>
<keyword evidence="4" id="KW-1185">Reference proteome</keyword>
<protein>
    <submittedName>
        <fullName evidence="2">YqaJ viral recombinase family protein</fullName>
    </submittedName>
</protein>
<evidence type="ECO:0000313" key="2">
    <source>
        <dbReference type="EMBL" id="MBZ2385780.1"/>
    </source>
</evidence>
<dbReference type="NCBIfam" id="TIGR03033">
    <property type="entry name" value="phage_rel_nuc"/>
    <property type="match status" value="1"/>
</dbReference>
<name>A0ABS7SW85_9FIRM</name>
<dbReference type="InterPro" id="IPR011335">
    <property type="entry name" value="Restrct_endonuc-II-like"/>
</dbReference>
<evidence type="ECO:0000259" key="1">
    <source>
        <dbReference type="Pfam" id="PF09588"/>
    </source>
</evidence>
<dbReference type="SUPFAM" id="SSF52980">
    <property type="entry name" value="Restriction endonuclease-like"/>
    <property type="match status" value="1"/>
</dbReference>
<dbReference type="InterPro" id="IPR019080">
    <property type="entry name" value="YqaJ_viral_recombinase"/>
</dbReference>
<organism evidence="2 4">
    <name type="scientific">Anaerococcus murdochii</name>
    <dbReference type="NCBI Taxonomy" id="411577"/>
    <lineage>
        <taxon>Bacteria</taxon>
        <taxon>Bacillati</taxon>
        <taxon>Bacillota</taxon>
        <taxon>Tissierellia</taxon>
        <taxon>Tissierellales</taxon>
        <taxon>Peptoniphilaceae</taxon>
        <taxon>Anaerococcus</taxon>
    </lineage>
</organism>
<dbReference type="Proteomes" id="UP000734271">
    <property type="component" value="Unassembled WGS sequence"/>
</dbReference>
<evidence type="ECO:0000313" key="4">
    <source>
        <dbReference type="Proteomes" id="UP000734271"/>
    </source>
</evidence>
<accession>A0ABS7SW85</accession>
<dbReference type="EMBL" id="JAIPME010000001">
    <property type="protein sequence ID" value="MBZ2385780.1"/>
    <property type="molecule type" value="Genomic_DNA"/>
</dbReference>
<feature type="domain" description="YqaJ viral recombinase" evidence="1">
    <location>
        <begin position="14"/>
        <end position="148"/>
    </location>
</feature>
<gene>
    <name evidence="2" type="ORF">K8P03_00375</name>
    <name evidence="3" type="ORF">K8P03_11085</name>
</gene>
<dbReference type="PANTHER" id="PTHR46609:SF6">
    <property type="entry name" value="EXONUCLEASE, PHAGE-TYPE_RECB, C-TERMINAL DOMAIN-CONTAINING PROTEIN-RELATED"/>
    <property type="match status" value="1"/>
</dbReference>
<dbReference type="EMBL" id="JAIPME010000002">
    <property type="protein sequence ID" value="MBZ2387816.1"/>
    <property type="molecule type" value="Genomic_DNA"/>
</dbReference>
<dbReference type="InterPro" id="IPR017482">
    <property type="entry name" value="Lambda-type_endonuclease"/>
</dbReference>
<comment type="caution">
    <text evidence="2">The sequence shown here is derived from an EMBL/GenBank/DDBJ whole genome shotgun (WGS) entry which is preliminary data.</text>
</comment>
<sequence length="311" mass="36001">MKKIANVAKLSREEWLEMRTKGLGGSDAAAACGLNPWKSKASLYLEKTGQVVKDFDSEVMRQGRDLEDYVARRFTEATGKKVRRNNFMMASKKHPFLLADIDREVVGENAILECKTTSPFAKDKWDDGQIPINYELQCHHYMMVTGAEKCYIACLIFSTDFIIREIERDEEVIEMLKAQEVDFWENYVLAGQMPAPDGSAEYDTALKDRFKGGLEDSIDLDVDELDFKSYLETKDLIKDLETRTKEFEQEIKLQLGDHDFGATKFLQVSYKPFTTTRIDTKRIKKERPEIFEEFSKTTESRRFNLKEIVNE</sequence>